<keyword evidence="1" id="KW-0732">Signal</keyword>
<keyword evidence="3" id="KW-1185">Reference proteome</keyword>
<dbReference type="RefSeq" id="WP_166948207.1">
    <property type="nucleotide sequence ID" value="NZ_JAARLZ010000005.1"/>
</dbReference>
<accession>A0A7X5UAE8</accession>
<proteinExistence type="predicted"/>
<protein>
    <submittedName>
        <fullName evidence="2">Uncharacterized protein</fullName>
    </submittedName>
</protein>
<evidence type="ECO:0000313" key="3">
    <source>
        <dbReference type="Proteomes" id="UP000490980"/>
    </source>
</evidence>
<sequence length="479" mass="51014">MVRPNPLLKLLATSALLCLSGCQTAASSNVIEDSRPATGPVAGRIHHLEGEGLVLRVGSNQVTLAPHETRFTVDPGRGPASVDIARQPAGQMCVVDNLAGHGVDYTVSIYCESFVTRPVAVELNAARIEPRIDRIFAPIRVGDDARQIHGLIDTGSAGVVLNAFQVFPPSILSRDGFHFPPGSRRISYNGIIVTDVVIEKKYGGRGDKAHSSKGNLGFAQITFGKDGQVVTGLVPVLFAYAAGNDKGYHPFAPTNSTANIIGINADVNALKNPEDDGANGNKAPRTAVVCDERVVTDCGLSSPFRKLAFATGIGQGFLLNRVSMSDCPLSQLEHCPLDRLLTVGLTDNMSSGFARVYARCRGGIIGNRGPLNVCSQIIGNATISADGYQYHGSVMFDSGNPKTIINVPRGASFDATLADNAILRFAIGPDTVYSSRVGDIGTDRIVINQDMNIRTCVGIAFFERHAMFMNYDNGMIGLR</sequence>
<name>A0A7X5UAE8_9GAMM</name>
<organism evidence="2 3">
    <name type="scientific">Luteibacter anthropi</name>
    <dbReference type="NCBI Taxonomy" id="564369"/>
    <lineage>
        <taxon>Bacteria</taxon>
        <taxon>Pseudomonadati</taxon>
        <taxon>Pseudomonadota</taxon>
        <taxon>Gammaproteobacteria</taxon>
        <taxon>Lysobacterales</taxon>
        <taxon>Rhodanobacteraceae</taxon>
        <taxon>Luteibacter</taxon>
    </lineage>
</organism>
<feature type="signal peptide" evidence="1">
    <location>
        <begin position="1"/>
        <end position="25"/>
    </location>
</feature>
<gene>
    <name evidence="2" type="ORF">HBF25_10690</name>
</gene>
<dbReference type="Proteomes" id="UP000490980">
    <property type="component" value="Unassembled WGS sequence"/>
</dbReference>
<evidence type="ECO:0000256" key="1">
    <source>
        <dbReference type="SAM" id="SignalP"/>
    </source>
</evidence>
<reference evidence="2 3" key="1">
    <citation type="submission" date="2020-03" db="EMBL/GenBank/DDBJ databases">
        <authorList>
            <person name="Lai Q."/>
        </authorList>
    </citation>
    <scope>NUCLEOTIDE SEQUENCE [LARGE SCALE GENOMIC DNA]</scope>
    <source>
        <strain evidence="2 3">CCUG 25036</strain>
    </source>
</reference>
<evidence type="ECO:0000313" key="2">
    <source>
        <dbReference type="EMBL" id="NII06853.1"/>
    </source>
</evidence>
<feature type="chain" id="PRO_5030719537" evidence="1">
    <location>
        <begin position="26"/>
        <end position="479"/>
    </location>
</feature>
<comment type="caution">
    <text evidence="2">The sequence shown here is derived from an EMBL/GenBank/DDBJ whole genome shotgun (WGS) entry which is preliminary data.</text>
</comment>
<dbReference type="EMBL" id="JAARLZ010000005">
    <property type="protein sequence ID" value="NII06853.1"/>
    <property type="molecule type" value="Genomic_DNA"/>
</dbReference>
<dbReference type="AlphaFoldDB" id="A0A7X5UAE8"/>